<evidence type="ECO:0000313" key="1">
    <source>
        <dbReference type="EMBL" id="CAJ2668596.1"/>
    </source>
</evidence>
<protein>
    <submittedName>
        <fullName evidence="1">Uncharacterized protein</fullName>
    </submittedName>
</protein>
<reference evidence="1" key="1">
    <citation type="submission" date="2023-10" db="EMBL/GenBank/DDBJ databases">
        <authorList>
            <person name="Rodriguez Cubillos JULIANA M."/>
            <person name="De Vega J."/>
        </authorList>
    </citation>
    <scope>NUCLEOTIDE SEQUENCE</scope>
</reference>
<sequence length="1748" mass="197087">MADNRTLRQLVAPDVNYNGLCIEYDAAAVPFELKSGLIHLLPKFSGLAGEDPHKHLKEFQVVCSTPLKPEGITEDHIKLRAFPFSLQGAAKDWIYYLEPNSIASWTALKKVFLERYFPASRAASIRKEICGVRQGNESLTEYWERFKHLVSSCPQHQITEQLLIQYFYEGLLPMDRNILDAASGGALVDKTPAAAKALIENMSLNSQQFTTRDNSVQSVNQMQVSSNKALETRLDDLTTLVKQLALVKPQTTTLCGICTSLEHPTDTCPILRDESITELPQAYAANLYNQNRYNNTPDLSTNKYHPSWRNHPNLRYGNPQTSQQQNPPQAVASTPSGPSLEDLVKQMSVNNLQFQQRTDASIQTLTTQMGQMANAIGQLQAQGSGNLPAQSVPNPNGNVSAITLRSGRVTEPAPAPAPEKRKKTIATSSVPEPAEPSATAETAETEKAYVPPIPFPQRVQKNKKNKAEEDKEILDVFSKVAVNIPLLDVIKQIPKYAKFLKDLCTNKRKVKGNERVNLGRNVSALIESNAALEPEPEKANVSALNQAMPQKCKDPGTFSIPCTIGDRKFENCMLDLGASINVMPTSIFNNLDLGPLQHTGLTIQLANRSNARPVGVVEDVLVQVNDLIFPADFYILDMAGETESSRSSIILGRPFMKTAKTKIDVDDGTMSMEFGDIVAKFNIFDAMKYPLEEHSVFQLELLSEIVDEFHSDLCSADDYSCDVCTDTNLCVGCAEFNLQGEGEVVNEAANEVVYAVETLDIPTVPTKPSIEQPPSLELKPLPENLKYAYLESNEKLPVIISSNLDFDQEHKLLQVLKKHKKAIGWTLADLPGISPSMCMHRILLEDGSKTVRQPQRRLNPLILDVVKKEVTKLLQAGIIYPISDSKWVSPVQVVPKKSGLTVVKNEKNELVPTRVQNSWRVCIDYRRLNQATRKDHFPLPFIDQMLERLAGKSHYCFLDGFSGYFQIHIAPEDQEKTTFTCPFGTFAYRRMPFGLCNAPGTFQRCMISIFSDFIENCMEVFMDDFTVYGSSFDACLNSLNLILERCIETNLVLNYEKCHFMVRQGIVLGHIISEKGISVDPAKIDVISTLPYPSCVREIRSFLGHAGFYRRFIKDFSKIALPLSNLLKNDVTFSFDDKCKQAFDFLKKALTSAPIIQPPDWTLPFELMCDASNYAVGAVLAQRIDKAAHVIYYASRTLDSAQSNYTTTEKELLAIVFALDKFRSYLLGSKVVVFTDHAALKYLLKKPDAKPRLIRWMLLLQEFNVEIKDKSGAENLVADHLSRIERDEDPFPVQDDFPDEQLFLLHGITPWFADIVNFLVAGVFPTGASRSQVLKLKSDAKYYVWDDPYLWKFGSDQVIRRCVPDNEIESILKFSHASQVGGHFGPQRTARKVLDSGFYWPTIFKDAYETYRTCKECQIAGTNITRKSEMPQQPMLFCEVFDVWGIDFMGPFPVSFGFLYILLAVDYVSKWVEAIPTRTNDSRVVADFVRSNIFCRFGIPRAIISDQGTHFCNRTMEALLRKYGVVHRVSTAYHPQTNGQAEVSNREIKQVLEKMVQPNRKDWSRRLEDALWAQRTAFKTPIGMSPYRLVFGKACHLPVEVEHRAYWAVKSCNFELQQAGIERKLQLQQLEELRLEAYESSRIYKEKTKHFHDKMISRKEFSVGQQVLLFNSRLKVMAGKLRSRWIGPFVVTNVFPHGAVEIKSAGTNKVFKVNGQRLKLFHESSVPEEEGHVEELSLEKPFYPATTP</sequence>
<comment type="caution">
    <text evidence="1">The sequence shown here is derived from an EMBL/GenBank/DDBJ whole genome shotgun (WGS) entry which is preliminary data.</text>
</comment>
<gene>
    <name evidence="1" type="ORF">MILVUS5_LOCUS32960</name>
</gene>
<organism evidence="1 2">
    <name type="scientific">Trifolium pratense</name>
    <name type="common">Red clover</name>
    <dbReference type="NCBI Taxonomy" id="57577"/>
    <lineage>
        <taxon>Eukaryota</taxon>
        <taxon>Viridiplantae</taxon>
        <taxon>Streptophyta</taxon>
        <taxon>Embryophyta</taxon>
        <taxon>Tracheophyta</taxon>
        <taxon>Spermatophyta</taxon>
        <taxon>Magnoliopsida</taxon>
        <taxon>eudicotyledons</taxon>
        <taxon>Gunneridae</taxon>
        <taxon>Pentapetalae</taxon>
        <taxon>rosids</taxon>
        <taxon>fabids</taxon>
        <taxon>Fabales</taxon>
        <taxon>Fabaceae</taxon>
        <taxon>Papilionoideae</taxon>
        <taxon>50 kb inversion clade</taxon>
        <taxon>NPAAA clade</taxon>
        <taxon>Hologalegina</taxon>
        <taxon>IRL clade</taxon>
        <taxon>Trifolieae</taxon>
        <taxon>Trifolium</taxon>
    </lineage>
</organism>
<dbReference type="EMBL" id="CASHSV030000513">
    <property type="protein sequence ID" value="CAJ2668596.1"/>
    <property type="molecule type" value="Genomic_DNA"/>
</dbReference>
<name>A0ACB0LJL2_TRIPR</name>
<keyword evidence="2" id="KW-1185">Reference proteome</keyword>
<evidence type="ECO:0000313" key="2">
    <source>
        <dbReference type="Proteomes" id="UP001177021"/>
    </source>
</evidence>
<dbReference type="Proteomes" id="UP001177021">
    <property type="component" value="Unassembled WGS sequence"/>
</dbReference>
<accession>A0ACB0LJL2</accession>
<proteinExistence type="predicted"/>